<dbReference type="AlphaFoldDB" id="A0A1M6G3N5"/>
<proteinExistence type="predicted"/>
<dbReference type="PIRSF" id="PIRSF029826">
    <property type="entry name" value="UCP029826_pph"/>
    <property type="match status" value="1"/>
</dbReference>
<organism evidence="1 2">
    <name type="scientific">Desulfofundulus thermosubterraneus DSM 16057</name>
    <dbReference type="NCBI Taxonomy" id="1121432"/>
    <lineage>
        <taxon>Bacteria</taxon>
        <taxon>Bacillati</taxon>
        <taxon>Bacillota</taxon>
        <taxon>Clostridia</taxon>
        <taxon>Eubacteriales</taxon>
        <taxon>Peptococcaceae</taxon>
        <taxon>Desulfofundulus</taxon>
    </lineage>
</organism>
<dbReference type="RefSeq" id="WP_072868692.1">
    <property type="nucleotide sequence ID" value="NZ_FQZM01000018.1"/>
</dbReference>
<dbReference type="PANTHER" id="PTHR46523:SF1">
    <property type="entry name" value="DCTP PYROPHOSPHATASE 1"/>
    <property type="match status" value="1"/>
</dbReference>
<dbReference type="STRING" id="1121432.SAMN02745219_01615"/>
<evidence type="ECO:0000313" key="2">
    <source>
        <dbReference type="Proteomes" id="UP000184529"/>
    </source>
</evidence>
<gene>
    <name evidence="1" type="ORF">SAMN02745219_01615</name>
</gene>
<dbReference type="SUPFAM" id="SSF101386">
    <property type="entry name" value="all-alpha NTP pyrophosphatases"/>
    <property type="match status" value="1"/>
</dbReference>
<reference evidence="2" key="1">
    <citation type="submission" date="2016-11" db="EMBL/GenBank/DDBJ databases">
        <authorList>
            <person name="Varghese N."/>
            <person name="Submissions S."/>
        </authorList>
    </citation>
    <scope>NUCLEOTIDE SEQUENCE [LARGE SCALE GENOMIC DNA]</scope>
    <source>
        <strain evidence="2">DSM 16057</strain>
    </source>
</reference>
<sequence>MSEDVRTTLQDLKNMVAAFVEERDWAQFHTPKNLAMSVSIEAAELMELFQWSDGRALEPELLERVEEELADVLIYCLAMANTAGIDLARAVKKKMEGNARKYPVDLYRGRYR</sequence>
<dbReference type="Pfam" id="PF12643">
    <property type="entry name" value="MazG-like"/>
    <property type="match status" value="1"/>
</dbReference>
<dbReference type="InterPro" id="IPR052555">
    <property type="entry name" value="dCTP_Pyrophosphatase"/>
</dbReference>
<dbReference type="PANTHER" id="PTHR46523">
    <property type="entry name" value="DCTP PYROPHOSPHATASE 1"/>
    <property type="match status" value="1"/>
</dbReference>
<dbReference type="GO" id="GO:0009143">
    <property type="term" value="P:nucleoside triphosphate catabolic process"/>
    <property type="evidence" value="ECO:0007669"/>
    <property type="project" value="InterPro"/>
</dbReference>
<dbReference type="OrthoDB" id="9791898at2"/>
<dbReference type="GO" id="GO:0047429">
    <property type="term" value="F:nucleoside triphosphate diphosphatase activity"/>
    <property type="evidence" value="ECO:0007669"/>
    <property type="project" value="InterPro"/>
</dbReference>
<dbReference type="CDD" id="cd11537">
    <property type="entry name" value="NTP-PPase_RS21-C6_like"/>
    <property type="match status" value="1"/>
</dbReference>
<keyword evidence="2" id="KW-1185">Reference proteome</keyword>
<name>A0A1M6G3N5_9FIRM</name>
<accession>A0A1M6G3N5</accession>
<dbReference type="Proteomes" id="UP000184529">
    <property type="component" value="Unassembled WGS sequence"/>
</dbReference>
<protein>
    <submittedName>
        <fullName evidence="1">NTP pyrophosphatase, house-cleaning of non-canonical NTPs</fullName>
    </submittedName>
</protein>
<evidence type="ECO:0000313" key="1">
    <source>
        <dbReference type="EMBL" id="SHJ04581.1"/>
    </source>
</evidence>
<dbReference type="Gene3D" id="1.10.287.1080">
    <property type="entry name" value="MazG-like"/>
    <property type="match status" value="1"/>
</dbReference>
<dbReference type="EMBL" id="FQZM01000018">
    <property type="protein sequence ID" value="SHJ04581.1"/>
    <property type="molecule type" value="Genomic_DNA"/>
</dbReference>
<dbReference type="InterPro" id="IPR025984">
    <property type="entry name" value="DCTPP"/>
</dbReference>